<dbReference type="Pfam" id="PF02661">
    <property type="entry name" value="Fic"/>
    <property type="match status" value="1"/>
</dbReference>
<dbReference type="Gene3D" id="1.20.120.1870">
    <property type="entry name" value="Fic/DOC protein, Fido domain"/>
    <property type="match status" value="1"/>
</dbReference>
<dbReference type="InterPro" id="IPR053737">
    <property type="entry name" value="Type_II_TA_Toxin"/>
</dbReference>
<proteinExistence type="predicted"/>
<reference evidence="2" key="1">
    <citation type="journal article" date="2012" name="Science">
        <title>Fermentation, hydrogen, and sulfur metabolism in multiple uncultivated bacterial phyla.</title>
        <authorList>
            <person name="Wrighton K.C."/>
            <person name="Thomas B.C."/>
            <person name="Sharon I."/>
            <person name="Miller C.S."/>
            <person name="Castelle C.J."/>
            <person name="VerBerkmoes N.C."/>
            <person name="Wilkins M.J."/>
            <person name="Hettich R.L."/>
            <person name="Lipton M.S."/>
            <person name="Williams K.H."/>
            <person name="Long P.E."/>
            <person name="Banfield J.F."/>
        </authorList>
    </citation>
    <scope>NUCLEOTIDE SEQUENCE [LARGE SCALE GENOMIC DNA]</scope>
</reference>
<dbReference type="PROSITE" id="PS51459">
    <property type="entry name" value="FIDO"/>
    <property type="match status" value="1"/>
</dbReference>
<evidence type="ECO:0000259" key="1">
    <source>
        <dbReference type="PROSITE" id="PS51459"/>
    </source>
</evidence>
<dbReference type="AlphaFoldDB" id="K2ACX0"/>
<dbReference type="InterPro" id="IPR003812">
    <property type="entry name" value="Fido"/>
</dbReference>
<name>K2ACX0_9BACT</name>
<evidence type="ECO:0000313" key="2">
    <source>
        <dbReference type="EMBL" id="EKD65860.1"/>
    </source>
</evidence>
<dbReference type="PANTHER" id="PTHR35810:SF1">
    <property type="entry name" value="CYTOPLASMIC PROTEIN"/>
    <property type="match status" value="1"/>
</dbReference>
<accession>K2ACX0</accession>
<dbReference type="Pfam" id="PF13310">
    <property type="entry name" value="Virulence_RhuM"/>
    <property type="match status" value="1"/>
</dbReference>
<dbReference type="EMBL" id="AMFJ01021665">
    <property type="protein sequence ID" value="EKD65860.1"/>
    <property type="molecule type" value="Genomic_DNA"/>
</dbReference>
<sequence length="331" mass="39559">MEKIIIYQSKDWKTNLQVNLENESVWLTQEQISLLFWVNRPAITKHINNIFKSWELNENMVSSILEHTTKHWAIKWKTQTKEINYYNLDMIISVWYRVNSWEATKFRIWATSILKDYLINWYSLNQKRLQEKWMKELESAVNLIQKSLKSWDLSKDEALGLLDIITNYTNSWLLLQNYDLDNLGELWKTKKLDYKLDSKEAYDSILALKKDLMSKGQASDLFANLREDKWLQGIFWNIYQTFDWAELYESTEEKAANLLYFVVKDHPFSDWNKRSWAFLFILFLAKNNILFDSAWNKKINDRALVAITLLIAQSNPKDKDIMVKLLVNLIN</sequence>
<dbReference type="SUPFAM" id="SSF140931">
    <property type="entry name" value="Fic-like"/>
    <property type="match status" value="1"/>
</dbReference>
<dbReference type="PANTHER" id="PTHR35810">
    <property type="entry name" value="CYTOPLASMIC PROTEIN-RELATED"/>
    <property type="match status" value="1"/>
</dbReference>
<gene>
    <name evidence="2" type="ORF">ACD_49C00079G0024</name>
</gene>
<dbReference type="InterPro" id="IPR011204">
    <property type="entry name" value="Virulence_RhuM-like"/>
</dbReference>
<comment type="caution">
    <text evidence="2">The sequence shown here is derived from an EMBL/GenBank/DDBJ whole genome shotgun (WGS) entry which is preliminary data.</text>
</comment>
<feature type="domain" description="Fido" evidence="1">
    <location>
        <begin position="200"/>
        <end position="328"/>
    </location>
</feature>
<dbReference type="InterPro" id="IPR036597">
    <property type="entry name" value="Fido-like_dom_sf"/>
</dbReference>
<organism evidence="2">
    <name type="scientific">uncultured bacterium</name>
    <name type="common">gcode 4</name>
    <dbReference type="NCBI Taxonomy" id="1234023"/>
    <lineage>
        <taxon>Bacteria</taxon>
        <taxon>environmental samples</taxon>
    </lineage>
</organism>
<protein>
    <recommendedName>
        <fullName evidence="1">Fido domain-containing protein</fullName>
    </recommendedName>
</protein>